<keyword evidence="3" id="KW-0547">Nucleotide-binding</keyword>
<dbReference type="Pfam" id="PF00091">
    <property type="entry name" value="Tubulin"/>
    <property type="match status" value="1"/>
</dbReference>
<dbReference type="CDD" id="cd06059">
    <property type="entry name" value="Tubulin"/>
    <property type="match status" value="1"/>
</dbReference>
<dbReference type="InterPro" id="IPR003008">
    <property type="entry name" value="Tubulin_FtsZ_GTPase"/>
</dbReference>
<reference evidence="6" key="1">
    <citation type="submission" date="2021-01" db="EMBL/GenBank/DDBJ databases">
        <authorList>
            <consortium name="Genoscope - CEA"/>
            <person name="William W."/>
        </authorList>
    </citation>
    <scope>NUCLEOTIDE SEQUENCE</scope>
</reference>
<dbReference type="OrthoDB" id="304008at2759"/>
<dbReference type="SMART" id="SM00864">
    <property type="entry name" value="Tubulin"/>
    <property type="match status" value="1"/>
</dbReference>
<protein>
    <recommendedName>
        <fullName evidence="5">Tubulin/FtsZ GTPase domain-containing protein</fullName>
    </recommendedName>
</protein>
<dbReference type="GO" id="GO:0005874">
    <property type="term" value="C:microtubule"/>
    <property type="evidence" value="ECO:0007669"/>
    <property type="project" value="UniProtKB-KW"/>
</dbReference>
<organism evidence="6 7">
    <name type="scientific">Paramecium octaurelia</name>
    <dbReference type="NCBI Taxonomy" id="43137"/>
    <lineage>
        <taxon>Eukaryota</taxon>
        <taxon>Sar</taxon>
        <taxon>Alveolata</taxon>
        <taxon>Ciliophora</taxon>
        <taxon>Intramacronucleata</taxon>
        <taxon>Oligohymenophorea</taxon>
        <taxon>Peniculida</taxon>
        <taxon>Parameciidae</taxon>
        <taxon>Paramecium</taxon>
    </lineage>
</organism>
<dbReference type="PROSITE" id="PS00227">
    <property type="entry name" value="TUBULIN"/>
    <property type="match status" value="1"/>
</dbReference>
<proteinExistence type="inferred from homology"/>
<dbReference type="GO" id="GO:0007017">
    <property type="term" value="P:microtubule-based process"/>
    <property type="evidence" value="ECO:0007669"/>
    <property type="project" value="InterPro"/>
</dbReference>
<comment type="caution">
    <text evidence="6">The sequence shown here is derived from an EMBL/GenBank/DDBJ whole genome shotgun (WGS) entry which is preliminary data.</text>
</comment>
<keyword evidence="7" id="KW-1185">Reference proteome</keyword>
<name>A0A8S1YL84_PAROT</name>
<keyword evidence="4" id="KW-0342">GTP-binding</keyword>
<dbReference type="Proteomes" id="UP000683925">
    <property type="component" value="Unassembled WGS sequence"/>
</dbReference>
<accession>A0A8S1YL84</accession>
<sequence length="423" mass="48682">MTSSVIHLHLGGAGVKIGDALWKLYEKEESDTNVKGYIYNENDNNRYPLALFADFDDQMINEVKNNKSIKYKSTSFVSGKEDASNNFCRGHFTVGKELIDQCLDQLRKQIESIDRLDQFIITSALSGGTGSGFANLLLERMSTEYGRKTQNNAFLVYPSQEMSNITVDVYNVVLSTHLTSEYYDSVVMLDNQSMYESIDSQIGLDYVDYTHLNNLISQLISSYTGLRRFSQIDNTKLLSGLCPYPKIHYITPSYGPLATINDKINQELNEKQLTSYITKPEQRLFISQINPEHFCTALVHRSKEKNQFFGQSALSFQKMKIRYQESPYVLQCISQNYTVISELAQLKQTGVFLSNNLSVLNYFQMLLKKYNKLFDRRAFLHWFWGEGGGFGFIQECAGQLEYLIRDYQEVWEKDDDIDIDIID</sequence>
<evidence type="ECO:0000256" key="1">
    <source>
        <dbReference type="ARBA" id="ARBA00009636"/>
    </source>
</evidence>
<feature type="domain" description="Tubulin/FtsZ GTPase" evidence="5">
    <location>
        <begin position="35"/>
        <end position="231"/>
    </location>
</feature>
<dbReference type="PANTHER" id="PTHR11588">
    <property type="entry name" value="TUBULIN"/>
    <property type="match status" value="1"/>
</dbReference>
<comment type="similarity">
    <text evidence="1">Belongs to the tubulin family.</text>
</comment>
<dbReference type="AlphaFoldDB" id="A0A8S1YL84"/>
<dbReference type="EMBL" id="CAJJDP010000176">
    <property type="protein sequence ID" value="CAD8214268.1"/>
    <property type="molecule type" value="Genomic_DNA"/>
</dbReference>
<evidence type="ECO:0000256" key="4">
    <source>
        <dbReference type="ARBA" id="ARBA00023134"/>
    </source>
</evidence>
<gene>
    <name evidence="6" type="ORF">POCTA_138.1.T1720038</name>
</gene>
<dbReference type="OMA" id="KIRYQES"/>
<evidence type="ECO:0000313" key="6">
    <source>
        <dbReference type="EMBL" id="CAD8214268.1"/>
    </source>
</evidence>
<evidence type="ECO:0000313" key="7">
    <source>
        <dbReference type="Proteomes" id="UP000683925"/>
    </source>
</evidence>
<dbReference type="GO" id="GO:0005525">
    <property type="term" value="F:GTP binding"/>
    <property type="evidence" value="ECO:0007669"/>
    <property type="project" value="UniProtKB-KW"/>
</dbReference>
<evidence type="ECO:0000256" key="2">
    <source>
        <dbReference type="ARBA" id="ARBA00022701"/>
    </source>
</evidence>
<keyword evidence="2" id="KW-0493">Microtubule</keyword>
<dbReference type="FunFam" id="3.40.50.1440:FF:000044">
    <property type="entry name" value="Tubulin alpha chain"/>
    <property type="match status" value="1"/>
</dbReference>
<dbReference type="InterPro" id="IPR017975">
    <property type="entry name" value="Tubulin_CS"/>
</dbReference>
<evidence type="ECO:0000256" key="3">
    <source>
        <dbReference type="ARBA" id="ARBA00022741"/>
    </source>
</evidence>
<evidence type="ECO:0000259" key="5">
    <source>
        <dbReference type="SMART" id="SM00864"/>
    </source>
</evidence>
<dbReference type="InterPro" id="IPR000217">
    <property type="entry name" value="Tubulin"/>
</dbReference>